<dbReference type="OrthoDB" id="10432596at2759"/>
<sequence>MLIACDENYVPRWSPGARRKKERDEKEALAWSPSEVHSIDLMLSAGYHPFVFGGARVDEVEVKRGKGAPTRLDVESEKTEEVTESDESDMLVSPVEHDVSIPFGPHKYPSVMSPSAEDRAFADILPVSICRPLQGERPISPPTTSPEKINGRRLSFTERSSLMLQACLRGGSTVLKSVASGEGNMNVKLL</sequence>
<dbReference type="AlphaFoldDB" id="M5FU09"/>
<evidence type="ECO:0000313" key="1">
    <source>
        <dbReference type="EMBL" id="EJT98974.1"/>
    </source>
</evidence>
<reference evidence="1 2" key="1">
    <citation type="journal article" date="2012" name="Science">
        <title>The Paleozoic origin of enzymatic lignin decomposition reconstructed from 31 fungal genomes.</title>
        <authorList>
            <person name="Floudas D."/>
            <person name="Binder M."/>
            <person name="Riley R."/>
            <person name="Barry K."/>
            <person name="Blanchette R.A."/>
            <person name="Henrissat B."/>
            <person name="Martinez A.T."/>
            <person name="Otillar R."/>
            <person name="Spatafora J.W."/>
            <person name="Yadav J.S."/>
            <person name="Aerts A."/>
            <person name="Benoit I."/>
            <person name="Boyd A."/>
            <person name="Carlson A."/>
            <person name="Copeland A."/>
            <person name="Coutinho P.M."/>
            <person name="de Vries R.P."/>
            <person name="Ferreira P."/>
            <person name="Findley K."/>
            <person name="Foster B."/>
            <person name="Gaskell J."/>
            <person name="Glotzer D."/>
            <person name="Gorecki P."/>
            <person name="Heitman J."/>
            <person name="Hesse C."/>
            <person name="Hori C."/>
            <person name="Igarashi K."/>
            <person name="Jurgens J.A."/>
            <person name="Kallen N."/>
            <person name="Kersten P."/>
            <person name="Kohler A."/>
            <person name="Kuees U."/>
            <person name="Kumar T.K.A."/>
            <person name="Kuo A."/>
            <person name="LaButti K."/>
            <person name="Larrondo L.F."/>
            <person name="Lindquist E."/>
            <person name="Ling A."/>
            <person name="Lombard V."/>
            <person name="Lucas S."/>
            <person name="Lundell T."/>
            <person name="Martin R."/>
            <person name="McLaughlin D.J."/>
            <person name="Morgenstern I."/>
            <person name="Morin E."/>
            <person name="Murat C."/>
            <person name="Nagy L.G."/>
            <person name="Nolan M."/>
            <person name="Ohm R.A."/>
            <person name="Patyshakuliyeva A."/>
            <person name="Rokas A."/>
            <person name="Ruiz-Duenas F.J."/>
            <person name="Sabat G."/>
            <person name="Salamov A."/>
            <person name="Samejima M."/>
            <person name="Schmutz J."/>
            <person name="Slot J.C."/>
            <person name="St John F."/>
            <person name="Stenlid J."/>
            <person name="Sun H."/>
            <person name="Sun S."/>
            <person name="Syed K."/>
            <person name="Tsang A."/>
            <person name="Wiebenga A."/>
            <person name="Young D."/>
            <person name="Pisabarro A."/>
            <person name="Eastwood D.C."/>
            <person name="Martin F."/>
            <person name="Cullen D."/>
            <person name="Grigoriev I.V."/>
            <person name="Hibbett D.S."/>
        </authorList>
    </citation>
    <scope>NUCLEOTIDE SEQUENCE [LARGE SCALE GENOMIC DNA]</scope>
    <source>
        <strain evidence="1 2">DJM-731 SS1</strain>
    </source>
</reference>
<gene>
    <name evidence="1" type="ORF">DACRYDRAFT_24079</name>
</gene>
<evidence type="ECO:0000313" key="2">
    <source>
        <dbReference type="Proteomes" id="UP000030653"/>
    </source>
</evidence>
<proteinExistence type="predicted"/>
<organism evidence="1 2">
    <name type="scientific">Dacryopinax primogenitus (strain DJM 731)</name>
    <name type="common">Brown rot fungus</name>
    <dbReference type="NCBI Taxonomy" id="1858805"/>
    <lineage>
        <taxon>Eukaryota</taxon>
        <taxon>Fungi</taxon>
        <taxon>Dikarya</taxon>
        <taxon>Basidiomycota</taxon>
        <taxon>Agaricomycotina</taxon>
        <taxon>Dacrymycetes</taxon>
        <taxon>Dacrymycetales</taxon>
        <taxon>Dacrymycetaceae</taxon>
        <taxon>Dacryopinax</taxon>
    </lineage>
</organism>
<dbReference type="RefSeq" id="XP_040625872.1">
    <property type="nucleotide sequence ID" value="XM_040773535.1"/>
</dbReference>
<dbReference type="GeneID" id="63688597"/>
<keyword evidence="2" id="KW-1185">Reference proteome</keyword>
<dbReference type="HOGENOM" id="CLU_1427933_0_0_1"/>
<dbReference type="Proteomes" id="UP000030653">
    <property type="component" value="Unassembled WGS sequence"/>
</dbReference>
<dbReference type="EMBL" id="JH795871">
    <property type="protein sequence ID" value="EJT98974.1"/>
    <property type="molecule type" value="Genomic_DNA"/>
</dbReference>
<name>M5FU09_DACPD</name>
<protein>
    <submittedName>
        <fullName evidence="1">Uncharacterized protein</fullName>
    </submittedName>
</protein>
<accession>M5FU09</accession>